<evidence type="ECO:0000256" key="1">
    <source>
        <dbReference type="ARBA" id="ARBA00022676"/>
    </source>
</evidence>
<evidence type="ECO:0000313" key="5">
    <source>
        <dbReference type="EMBL" id="OAE43755.1"/>
    </source>
</evidence>
<evidence type="ECO:0000313" key="6">
    <source>
        <dbReference type="Proteomes" id="UP000077098"/>
    </source>
</evidence>
<dbReference type="PANTHER" id="PTHR12526">
    <property type="entry name" value="GLYCOSYLTRANSFERASE"/>
    <property type="match status" value="1"/>
</dbReference>
<dbReference type="AlphaFoldDB" id="A0A176X9E5"/>
<dbReference type="PANTHER" id="PTHR12526:SF510">
    <property type="entry name" value="D-INOSITOL 3-PHOSPHATE GLYCOSYLTRANSFERASE"/>
    <property type="match status" value="1"/>
</dbReference>
<dbReference type="GO" id="GO:0016757">
    <property type="term" value="F:glycosyltransferase activity"/>
    <property type="evidence" value="ECO:0007669"/>
    <property type="project" value="UniProtKB-KW"/>
</dbReference>
<sequence>MTQRVVFLINSLAGGGAERAICNLLANSEQQRRDAAVSLVLLDREAQAYSLPSGMQLTSLDSNRSLLRSVIQLYISLRRSQPDVVVSSLTRSNLANIAVSRFLGHRTIICEHAHTSGHHKGLPGRMAQLLIRRLYKHADRIICVSRGIKADLVQNFSVKDQQAAVVANPIDIDEIRHLGNSASTNVQSGRYILGMGRFVESKNFPLLINAFAHSSYTGKLLLLGRGPLEEALKAQCHSLGIADRVDFLGFHRNPFPIIKGADAFVLASNGEGLPTSIIEALALGTPVISTDCHSGPAEILDDAEDGLTRHLRHGKYGILVPPNDVAALSNAISVLKRPEDVQGLRTVAALGAERYGLMKAVARYWEEIAAVIEEGRQHR</sequence>
<proteinExistence type="predicted"/>
<dbReference type="CDD" id="cd03811">
    <property type="entry name" value="GT4_GT28_WabH-like"/>
    <property type="match status" value="1"/>
</dbReference>
<evidence type="ECO:0000259" key="4">
    <source>
        <dbReference type="Pfam" id="PF13439"/>
    </source>
</evidence>
<evidence type="ECO:0000256" key="2">
    <source>
        <dbReference type="ARBA" id="ARBA00022679"/>
    </source>
</evidence>
<name>A0A176X9E5_AGRTU</name>
<dbReference type="SUPFAM" id="SSF53756">
    <property type="entry name" value="UDP-Glycosyltransferase/glycogen phosphorylase"/>
    <property type="match status" value="1"/>
</dbReference>
<dbReference type="InterPro" id="IPR001296">
    <property type="entry name" value="Glyco_trans_1"/>
</dbReference>
<dbReference type="Pfam" id="PF00534">
    <property type="entry name" value="Glycos_transf_1"/>
    <property type="match status" value="1"/>
</dbReference>
<accession>A0A176X9E5</accession>
<reference evidence="5 6" key="1">
    <citation type="submission" date="2016-05" db="EMBL/GenBank/DDBJ databases">
        <authorList>
            <person name="Lavstsen T."/>
            <person name="Jespersen J.S."/>
        </authorList>
    </citation>
    <scope>NUCLEOTIDE SEQUENCE [LARGE SCALE GENOMIC DNA]</scope>
    <source>
        <strain evidence="5 6">KCJ1736</strain>
    </source>
</reference>
<feature type="domain" description="Glycosyl transferase family 1" evidence="3">
    <location>
        <begin position="188"/>
        <end position="333"/>
    </location>
</feature>
<dbReference type="EMBL" id="LXPS01000022">
    <property type="protein sequence ID" value="OAE43755.1"/>
    <property type="molecule type" value="Genomic_DNA"/>
</dbReference>
<comment type="caution">
    <text evidence="5">The sequence shown here is derived from an EMBL/GenBank/DDBJ whole genome shotgun (WGS) entry which is preliminary data.</text>
</comment>
<evidence type="ECO:0000259" key="3">
    <source>
        <dbReference type="Pfam" id="PF00534"/>
    </source>
</evidence>
<dbReference type="Gene3D" id="3.40.50.2000">
    <property type="entry name" value="Glycogen Phosphorylase B"/>
    <property type="match status" value="2"/>
</dbReference>
<protein>
    <recommendedName>
        <fullName evidence="7">Glycosyltransferase</fullName>
    </recommendedName>
</protein>
<gene>
    <name evidence="5" type="ORF">A7J57_05755</name>
</gene>
<dbReference type="Proteomes" id="UP000077098">
    <property type="component" value="Unassembled WGS sequence"/>
</dbReference>
<keyword evidence="2" id="KW-0808">Transferase</keyword>
<keyword evidence="1" id="KW-0328">Glycosyltransferase</keyword>
<dbReference type="RefSeq" id="WP_063949761.1">
    <property type="nucleotide sequence ID" value="NZ_LXPS01000022.1"/>
</dbReference>
<dbReference type="Pfam" id="PF13439">
    <property type="entry name" value="Glyco_transf_4"/>
    <property type="match status" value="1"/>
</dbReference>
<evidence type="ECO:0008006" key="7">
    <source>
        <dbReference type="Google" id="ProtNLM"/>
    </source>
</evidence>
<feature type="domain" description="Glycosyltransferase subfamily 4-like N-terminal" evidence="4">
    <location>
        <begin position="15"/>
        <end position="173"/>
    </location>
</feature>
<organism evidence="5 6">
    <name type="scientific">Agrobacterium tumefaciens</name>
    <dbReference type="NCBI Taxonomy" id="358"/>
    <lineage>
        <taxon>Bacteria</taxon>
        <taxon>Pseudomonadati</taxon>
        <taxon>Pseudomonadota</taxon>
        <taxon>Alphaproteobacteria</taxon>
        <taxon>Hyphomicrobiales</taxon>
        <taxon>Rhizobiaceae</taxon>
        <taxon>Rhizobium/Agrobacterium group</taxon>
        <taxon>Agrobacterium</taxon>
        <taxon>Agrobacterium tumefaciens complex</taxon>
    </lineage>
</organism>
<dbReference type="InterPro" id="IPR028098">
    <property type="entry name" value="Glyco_trans_4-like_N"/>
</dbReference>